<reference evidence="15 16" key="1">
    <citation type="journal article" date="2018" name="Sci. Rep.">
        <title>Genomic signatures of local adaptation to the degree of environmental predictability in rotifers.</title>
        <authorList>
            <person name="Franch-Gras L."/>
            <person name="Hahn C."/>
            <person name="Garcia-Roger E.M."/>
            <person name="Carmona M.J."/>
            <person name="Serra M."/>
            <person name="Gomez A."/>
        </authorList>
    </citation>
    <scope>NUCLEOTIDE SEQUENCE [LARGE SCALE GENOMIC DNA]</scope>
    <source>
        <strain evidence="15">HYR1</strain>
    </source>
</reference>
<comment type="similarity">
    <text evidence="3 12">Belongs to the glycosyltransferase 10 family.</text>
</comment>
<dbReference type="Proteomes" id="UP000276133">
    <property type="component" value="Unassembled WGS sequence"/>
</dbReference>
<protein>
    <recommendedName>
        <fullName evidence="12">Fucosyltransferase</fullName>
        <ecNumber evidence="12">2.4.1.-</ecNumber>
    </recommendedName>
</protein>
<evidence type="ECO:0000256" key="10">
    <source>
        <dbReference type="ARBA" id="ARBA00023136"/>
    </source>
</evidence>
<dbReference type="InterPro" id="IPR038577">
    <property type="entry name" value="GT10-like_C_sf"/>
</dbReference>
<dbReference type="PANTHER" id="PTHR48438:SF1">
    <property type="entry name" value="ALPHA-(1,3)-FUCOSYLTRANSFERASE C-RELATED"/>
    <property type="match status" value="1"/>
</dbReference>
<evidence type="ECO:0000256" key="5">
    <source>
        <dbReference type="ARBA" id="ARBA00022679"/>
    </source>
</evidence>
<evidence type="ECO:0000259" key="13">
    <source>
        <dbReference type="Pfam" id="PF00852"/>
    </source>
</evidence>
<gene>
    <name evidence="15" type="ORF">BpHYR1_048516</name>
</gene>
<evidence type="ECO:0000256" key="9">
    <source>
        <dbReference type="ARBA" id="ARBA00023034"/>
    </source>
</evidence>
<evidence type="ECO:0000259" key="14">
    <source>
        <dbReference type="Pfam" id="PF17039"/>
    </source>
</evidence>
<keyword evidence="5 12" id="KW-0808">Transferase</keyword>
<dbReference type="Pfam" id="PF17039">
    <property type="entry name" value="Glyco_tran_10_N"/>
    <property type="match status" value="1"/>
</dbReference>
<keyword evidence="11" id="KW-0325">Glycoprotein</keyword>
<evidence type="ECO:0000256" key="12">
    <source>
        <dbReference type="RuleBase" id="RU003832"/>
    </source>
</evidence>
<dbReference type="InterPro" id="IPR031481">
    <property type="entry name" value="Glyco_tran_10_N"/>
</dbReference>
<dbReference type="InterPro" id="IPR055270">
    <property type="entry name" value="Glyco_tran_10_C"/>
</dbReference>
<dbReference type="EC" id="2.4.1.-" evidence="12"/>
<organism evidence="15 16">
    <name type="scientific">Brachionus plicatilis</name>
    <name type="common">Marine rotifer</name>
    <name type="synonym">Brachionus muelleri</name>
    <dbReference type="NCBI Taxonomy" id="10195"/>
    <lineage>
        <taxon>Eukaryota</taxon>
        <taxon>Metazoa</taxon>
        <taxon>Spiralia</taxon>
        <taxon>Gnathifera</taxon>
        <taxon>Rotifera</taxon>
        <taxon>Eurotatoria</taxon>
        <taxon>Monogononta</taxon>
        <taxon>Pseudotrocha</taxon>
        <taxon>Ploima</taxon>
        <taxon>Brachionidae</taxon>
        <taxon>Brachionus</taxon>
    </lineage>
</organism>
<name>A0A3M7Q6S4_BRAPC</name>
<dbReference type="FunFam" id="3.40.50.11660:FF:000004">
    <property type="entry name" value="Glycoprotein 3-alpha-L-fucosyltransferase A"/>
    <property type="match status" value="1"/>
</dbReference>
<dbReference type="UniPathway" id="UPA00378"/>
<evidence type="ECO:0000256" key="11">
    <source>
        <dbReference type="ARBA" id="ARBA00023180"/>
    </source>
</evidence>
<keyword evidence="9 12" id="KW-0333">Golgi apparatus</keyword>
<dbReference type="GO" id="GO:0000139">
    <property type="term" value="C:Golgi membrane"/>
    <property type="evidence" value="ECO:0007669"/>
    <property type="project" value="UniProtKB-SubCell"/>
</dbReference>
<feature type="domain" description="Fucosyltransferase N-terminal" evidence="14">
    <location>
        <begin position="114"/>
        <end position="221"/>
    </location>
</feature>
<evidence type="ECO:0000256" key="8">
    <source>
        <dbReference type="ARBA" id="ARBA00022989"/>
    </source>
</evidence>
<keyword evidence="10" id="KW-0472">Membrane</keyword>
<evidence type="ECO:0000256" key="1">
    <source>
        <dbReference type="ARBA" id="ARBA00004323"/>
    </source>
</evidence>
<dbReference type="PANTHER" id="PTHR48438">
    <property type="entry name" value="ALPHA-(1,3)-FUCOSYLTRANSFERASE C-RELATED"/>
    <property type="match status" value="1"/>
</dbReference>
<evidence type="ECO:0000256" key="2">
    <source>
        <dbReference type="ARBA" id="ARBA00004922"/>
    </source>
</evidence>
<dbReference type="AlphaFoldDB" id="A0A3M7Q6S4"/>
<dbReference type="Pfam" id="PF00852">
    <property type="entry name" value="Glyco_transf_10"/>
    <property type="match status" value="1"/>
</dbReference>
<keyword evidence="6 12" id="KW-0812">Transmembrane</keyword>
<keyword evidence="4 12" id="KW-0328">Glycosyltransferase</keyword>
<keyword evidence="8" id="KW-1133">Transmembrane helix</keyword>
<dbReference type="OrthoDB" id="427096at2759"/>
<dbReference type="Gene3D" id="3.40.50.11660">
    <property type="entry name" value="Glycosyl transferase family 10, C-terminal domain"/>
    <property type="match status" value="1"/>
</dbReference>
<dbReference type="InterPro" id="IPR001503">
    <property type="entry name" value="Glyco_trans_10"/>
</dbReference>
<comment type="pathway">
    <text evidence="2">Protein modification; protein glycosylation.</text>
</comment>
<keyword evidence="16" id="KW-1185">Reference proteome</keyword>
<dbReference type="EMBL" id="REGN01007217">
    <property type="protein sequence ID" value="RNA06939.1"/>
    <property type="molecule type" value="Genomic_DNA"/>
</dbReference>
<accession>A0A3M7Q6S4</accession>
<proteinExistence type="inferred from homology"/>
<evidence type="ECO:0000256" key="7">
    <source>
        <dbReference type="ARBA" id="ARBA00022968"/>
    </source>
</evidence>
<dbReference type="GO" id="GO:0008417">
    <property type="term" value="F:fucosyltransferase activity"/>
    <property type="evidence" value="ECO:0007669"/>
    <property type="project" value="InterPro"/>
</dbReference>
<evidence type="ECO:0000256" key="3">
    <source>
        <dbReference type="ARBA" id="ARBA00008919"/>
    </source>
</evidence>
<comment type="subcellular location">
    <subcellularLocation>
        <location evidence="1">Golgi apparatus membrane</location>
        <topology evidence="1">Single-pass type II membrane protein</topology>
    </subcellularLocation>
    <subcellularLocation>
        <location evidence="12">Golgi apparatus</location>
        <location evidence="12">Golgi stack membrane</location>
        <topology evidence="12">Single-pass type II membrane protein</topology>
    </subcellularLocation>
</comment>
<evidence type="ECO:0000256" key="4">
    <source>
        <dbReference type="ARBA" id="ARBA00022676"/>
    </source>
</evidence>
<evidence type="ECO:0000256" key="6">
    <source>
        <dbReference type="ARBA" id="ARBA00022692"/>
    </source>
</evidence>
<feature type="domain" description="Fucosyltransferase C-terminal" evidence="13">
    <location>
        <begin position="243"/>
        <end position="415"/>
    </location>
</feature>
<evidence type="ECO:0000313" key="16">
    <source>
        <dbReference type="Proteomes" id="UP000276133"/>
    </source>
</evidence>
<dbReference type="GO" id="GO:0032580">
    <property type="term" value="C:Golgi cisterna membrane"/>
    <property type="evidence" value="ECO:0007669"/>
    <property type="project" value="UniProtKB-SubCell"/>
</dbReference>
<evidence type="ECO:0000313" key="15">
    <source>
        <dbReference type="EMBL" id="RNA06939.1"/>
    </source>
</evidence>
<comment type="caution">
    <text evidence="15">The sequence shown here is derived from an EMBL/GenBank/DDBJ whole genome shotgun (WGS) entry which is preliminary data.</text>
</comment>
<sequence length="426" mass="50363">MYFNGLAQNVNISSPKNVTMSILLHISTSITNIGRKALIKIFKKYSIDIIKLVYKHFPDIILNKNTEPSDCAWFNFGVDNFNVTLNGSVYPKTIPLFDDKKINFSCLQESHSIKTILLWTTFFGEKDFGLGLGLDSFVKFGCPVTKCSLTNDKQKLTEADLVVVHMREEEIIFPRYKRPWDQRWVFTLYESPVYSFNFDDFDHFFNLTSTYRIDSDFPHFYDLTSSMRWKKNEEFDERRDFYAEKNKFAVAIISNCYGKSQRLEYIKELKNYIHFDIYGKCGQPCPDECKKYAAKEYKFYFAFENSICKDYITEKFFEMLQFDIVPVVLGGGDYEHYVPKSGFINAMDFKNPRHLADYLLFVNNNSRLYNSFFAWKKNVVFNQKFPKFAFICNMCIKLHMERFTGIKEKSYTSVEKYWNQNTCRSI</sequence>
<dbReference type="STRING" id="10195.A0A3M7Q6S4"/>
<dbReference type="SUPFAM" id="SSF53756">
    <property type="entry name" value="UDP-Glycosyltransferase/glycogen phosphorylase"/>
    <property type="match status" value="1"/>
</dbReference>
<keyword evidence="7" id="KW-0735">Signal-anchor</keyword>